<dbReference type="EMBL" id="JASPKY010000015">
    <property type="protein sequence ID" value="KAK9753077.1"/>
    <property type="molecule type" value="Genomic_DNA"/>
</dbReference>
<gene>
    <name evidence="2" type="ORF">QE152_g3617</name>
</gene>
<accession>A0AAW1MZM1</accession>
<sequence length="628" mass="71280">MPRNRRDGKKRPEKAIKKTRPPGKGQKDIKVANVALRRSKRRTSNAFASSKITRNRLTLPLTFLDRAIKSDTIVSKKKHPAVINERNQHILNEDLLALIPSVYVPTESSECGGPPDCKTSLSSNHRYLDASSYYINCVSNQTTRSNNSESETIGPAGSDISANSSIEIHIPEGEFQTDWWETRNITTNLSVLNDIQHNKGNQINHRFCHNIVESVKIKLGSAKRDCIYKLHKSIQKFNHILEGTASPVPSPQKFRMSTKRHSEDDFEKCVPIPLVPQSQWVYSTPDKQNIKKFDFEEGSEKILPAVYRTSKKSKVLYDIKNEVMQQMNLNKFKNGQNIPIDRRYLKTICESAVDKDDASLPNPSKKQRIEDGAEKENIFSFTIPQAKDFVLQPSTNNVVHNVATTSNKDDFNLFLSGASEESIDIHEEMQQCTENVMDVSLEECTMEESIRKDLKQMEERCAHFDFRQCRSALPKESIFYVENDPYEAAPKDYRHQLLMATQRPAKATRKIQKRHLLKAKSLSFENTPPGGKVAVFDPKRLDMVRKMEEDCLDQFENEFSSLNAATISNPVKMEEDCLDQFENEFSSLNAATISNPVNVVDMPHTVTSGALNDITNLLICLTPSPRGL</sequence>
<evidence type="ECO:0000313" key="3">
    <source>
        <dbReference type="Proteomes" id="UP001458880"/>
    </source>
</evidence>
<feature type="region of interest" description="Disordered" evidence="1">
    <location>
        <begin position="1"/>
        <end position="27"/>
    </location>
</feature>
<comment type="caution">
    <text evidence="2">The sequence shown here is derived from an EMBL/GenBank/DDBJ whole genome shotgun (WGS) entry which is preliminary data.</text>
</comment>
<reference evidence="2 3" key="1">
    <citation type="journal article" date="2024" name="BMC Genomics">
        <title>De novo assembly and annotation of Popillia japonica's genome with initial clues to its potential as an invasive pest.</title>
        <authorList>
            <person name="Cucini C."/>
            <person name="Boschi S."/>
            <person name="Funari R."/>
            <person name="Cardaioli E."/>
            <person name="Iannotti N."/>
            <person name="Marturano G."/>
            <person name="Paoli F."/>
            <person name="Bruttini M."/>
            <person name="Carapelli A."/>
            <person name="Frati F."/>
            <person name="Nardi F."/>
        </authorList>
    </citation>
    <scope>NUCLEOTIDE SEQUENCE [LARGE SCALE GENOMIC DNA]</scope>
    <source>
        <strain evidence="2">DMR45628</strain>
    </source>
</reference>
<dbReference type="AlphaFoldDB" id="A0AAW1MZM1"/>
<organism evidence="2 3">
    <name type="scientific">Popillia japonica</name>
    <name type="common">Japanese beetle</name>
    <dbReference type="NCBI Taxonomy" id="7064"/>
    <lineage>
        <taxon>Eukaryota</taxon>
        <taxon>Metazoa</taxon>
        <taxon>Ecdysozoa</taxon>
        <taxon>Arthropoda</taxon>
        <taxon>Hexapoda</taxon>
        <taxon>Insecta</taxon>
        <taxon>Pterygota</taxon>
        <taxon>Neoptera</taxon>
        <taxon>Endopterygota</taxon>
        <taxon>Coleoptera</taxon>
        <taxon>Polyphaga</taxon>
        <taxon>Scarabaeiformia</taxon>
        <taxon>Scarabaeidae</taxon>
        <taxon>Rutelinae</taxon>
        <taxon>Popillia</taxon>
    </lineage>
</organism>
<feature type="compositionally biased region" description="Basic residues" evidence="1">
    <location>
        <begin position="1"/>
        <end position="21"/>
    </location>
</feature>
<protein>
    <submittedName>
        <fullName evidence="2">Uncharacterized protein</fullName>
    </submittedName>
</protein>
<evidence type="ECO:0000256" key="1">
    <source>
        <dbReference type="SAM" id="MobiDB-lite"/>
    </source>
</evidence>
<proteinExistence type="predicted"/>
<dbReference type="Proteomes" id="UP001458880">
    <property type="component" value="Unassembled WGS sequence"/>
</dbReference>
<evidence type="ECO:0000313" key="2">
    <source>
        <dbReference type="EMBL" id="KAK9753077.1"/>
    </source>
</evidence>
<keyword evidence="3" id="KW-1185">Reference proteome</keyword>
<name>A0AAW1MZM1_POPJA</name>